<dbReference type="Gene3D" id="1.10.1740.10">
    <property type="match status" value="1"/>
</dbReference>
<dbReference type="EMBL" id="GL945017">
    <property type="protein sequence ID" value="EGN55823.1"/>
    <property type="molecule type" value="Genomic_DNA"/>
</dbReference>
<dbReference type="InterPro" id="IPR014284">
    <property type="entry name" value="RNA_pol_sigma-70_dom"/>
</dbReference>
<dbReference type="GO" id="GO:0006352">
    <property type="term" value="P:DNA-templated transcription initiation"/>
    <property type="evidence" value="ECO:0007669"/>
    <property type="project" value="InterPro"/>
</dbReference>
<keyword evidence="3" id="KW-0731">Sigma factor</keyword>
<dbReference type="RefSeq" id="WP_007572602.1">
    <property type="nucleotide sequence ID" value="NZ_BPTS01000001.1"/>
</dbReference>
<evidence type="ECO:0000256" key="2">
    <source>
        <dbReference type="ARBA" id="ARBA00023015"/>
    </source>
</evidence>
<sequence>MTEERLIANLRKGRQSALSEIYDLYAQELLVFCFSYTKSKQDAEEVVQDSFLRLWEMRSSIRSDHSLKSLLFKIAKNRVIDLFRSNLNSKIFADYLLFQQSDAVNESADMDYDGYRLLVDKVLMKLPPSQREIVRLSDFDGLNNSQIAQKLNITEKTVRNQLSAGNQLFYKLLKNALKFLCFIFSLSLG</sequence>
<dbReference type="PANTHER" id="PTHR43133">
    <property type="entry name" value="RNA POLYMERASE ECF-TYPE SIGMA FACTO"/>
    <property type="match status" value="1"/>
</dbReference>
<dbReference type="PANTHER" id="PTHR43133:SF46">
    <property type="entry name" value="RNA POLYMERASE SIGMA-70 FACTOR ECF SUBFAMILY"/>
    <property type="match status" value="1"/>
</dbReference>
<evidence type="ECO:0000313" key="7">
    <source>
        <dbReference type="EMBL" id="EGN55823.1"/>
    </source>
</evidence>
<dbReference type="Proteomes" id="UP000002772">
    <property type="component" value="Unassembled WGS sequence"/>
</dbReference>
<dbReference type="Pfam" id="PF08281">
    <property type="entry name" value="Sigma70_r4_2"/>
    <property type="match status" value="1"/>
</dbReference>
<evidence type="ECO:0000259" key="6">
    <source>
        <dbReference type="Pfam" id="PF08281"/>
    </source>
</evidence>
<dbReference type="InterPro" id="IPR013325">
    <property type="entry name" value="RNA_pol_sigma_r2"/>
</dbReference>
<reference evidence="8" key="1">
    <citation type="journal article" date="2011" name="Stand. Genomic Sci.">
        <title>Non-contiguous finished genome sequence of the opportunistic oral pathogen Prevotella multisaccharivorax type strain (PPPA20).</title>
        <authorList>
            <person name="Pati A."/>
            <person name="Gronow S."/>
            <person name="Lu M."/>
            <person name="Lapidus A."/>
            <person name="Nolan M."/>
            <person name="Lucas S."/>
            <person name="Hammon N."/>
            <person name="Deshpande S."/>
            <person name="Cheng J.F."/>
            <person name="Tapia R."/>
            <person name="Han C."/>
            <person name="Goodwin L."/>
            <person name="Pitluck S."/>
            <person name="Liolios K."/>
            <person name="Pagani I."/>
            <person name="Mavromatis K."/>
            <person name="Mikhailova N."/>
            <person name="Huntemann M."/>
            <person name="Chen A."/>
            <person name="Palaniappan K."/>
            <person name="Land M."/>
            <person name="Hauser L."/>
            <person name="Detter J.C."/>
            <person name="Brambilla E.M."/>
            <person name="Rohde M."/>
            <person name="Goker M."/>
            <person name="Woyke T."/>
            <person name="Bristow J."/>
            <person name="Eisen J.A."/>
            <person name="Markowitz V."/>
            <person name="Hugenholtz P."/>
            <person name="Kyrpides N.C."/>
            <person name="Klenk H.P."/>
            <person name="Ivanova N."/>
        </authorList>
    </citation>
    <scope>NUCLEOTIDE SEQUENCE [LARGE SCALE GENOMIC DNA]</scope>
    <source>
        <strain evidence="8">DSM 17128</strain>
    </source>
</reference>
<evidence type="ECO:0000256" key="1">
    <source>
        <dbReference type="ARBA" id="ARBA00010641"/>
    </source>
</evidence>
<evidence type="ECO:0000256" key="3">
    <source>
        <dbReference type="ARBA" id="ARBA00023082"/>
    </source>
</evidence>
<proteinExistence type="inferred from homology"/>
<dbReference type="Pfam" id="PF04542">
    <property type="entry name" value="Sigma70_r2"/>
    <property type="match status" value="1"/>
</dbReference>
<evidence type="ECO:0000256" key="4">
    <source>
        <dbReference type="ARBA" id="ARBA00023163"/>
    </source>
</evidence>
<protein>
    <submittedName>
        <fullName evidence="7">RNA polymerase, sigma-24 subunit, ECF subfamily</fullName>
    </submittedName>
</protein>
<dbReference type="AlphaFoldDB" id="F8NAM3"/>
<keyword evidence="4" id="KW-0804">Transcription</keyword>
<dbReference type="InterPro" id="IPR013324">
    <property type="entry name" value="RNA_pol_sigma_r3/r4-like"/>
</dbReference>
<evidence type="ECO:0000259" key="5">
    <source>
        <dbReference type="Pfam" id="PF04542"/>
    </source>
</evidence>
<dbReference type="InterPro" id="IPR036388">
    <property type="entry name" value="WH-like_DNA-bd_sf"/>
</dbReference>
<organism evidence="7 8">
    <name type="scientific">Hallella multisaccharivorax DSM 17128</name>
    <dbReference type="NCBI Taxonomy" id="688246"/>
    <lineage>
        <taxon>Bacteria</taxon>
        <taxon>Pseudomonadati</taxon>
        <taxon>Bacteroidota</taxon>
        <taxon>Bacteroidia</taxon>
        <taxon>Bacteroidales</taxon>
        <taxon>Prevotellaceae</taxon>
        <taxon>Hallella</taxon>
    </lineage>
</organism>
<keyword evidence="8" id="KW-1185">Reference proteome</keyword>
<feature type="domain" description="RNA polymerase sigma-70 region 2" evidence="5">
    <location>
        <begin position="22"/>
        <end position="86"/>
    </location>
</feature>
<dbReference type="SUPFAM" id="SSF88946">
    <property type="entry name" value="Sigma2 domain of RNA polymerase sigma factors"/>
    <property type="match status" value="1"/>
</dbReference>
<gene>
    <name evidence="7" type="ORF">Premu_0341</name>
</gene>
<dbReference type="GO" id="GO:0016987">
    <property type="term" value="F:sigma factor activity"/>
    <property type="evidence" value="ECO:0007669"/>
    <property type="project" value="UniProtKB-KW"/>
</dbReference>
<dbReference type="STRING" id="688246.Premu_0341"/>
<dbReference type="SUPFAM" id="SSF88659">
    <property type="entry name" value="Sigma3 and sigma4 domains of RNA polymerase sigma factors"/>
    <property type="match status" value="1"/>
</dbReference>
<dbReference type="InterPro" id="IPR007627">
    <property type="entry name" value="RNA_pol_sigma70_r2"/>
</dbReference>
<dbReference type="GO" id="GO:0003677">
    <property type="term" value="F:DNA binding"/>
    <property type="evidence" value="ECO:0007669"/>
    <property type="project" value="InterPro"/>
</dbReference>
<dbReference type="CDD" id="cd06171">
    <property type="entry name" value="Sigma70_r4"/>
    <property type="match status" value="1"/>
</dbReference>
<dbReference type="InterPro" id="IPR013249">
    <property type="entry name" value="RNA_pol_sigma70_r4_t2"/>
</dbReference>
<name>F8NAM3_9BACT</name>
<dbReference type="eggNOG" id="COG1595">
    <property type="taxonomic scope" value="Bacteria"/>
</dbReference>
<dbReference type="NCBIfam" id="TIGR02937">
    <property type="entry name" value="sigma70-ECF"/>
    <property type="match status" value="1"/>
</dbReference>
<feature type="domain" description="RNA polymerase sigma factor 70 region 4 type 2" evidence="6">
    <location>
        <begin position="117"/>
        <end position="163"/>
    </location>
</feature>
<keyword evidence="2" id="KW-0805">Transcription regulation</keyword>
<comment type="similarity">
    <text evidence="1">Belongs to the sigma-70 factor family. ECF subfamily.</text>
</comment>
<accession>F8NAM3</accession>
<dbReference type="Gene3D" id="1.10.10.10">
    <property type="entry name" value="Winged helix-like DNA-binding domain superfamily/Winged helix DNA-binding domain"/>
    <property type="match status" value="1"/>
</dbReference>
<evidence type="ECO:0000313" key="8">
    <source>
        <dbReference type="Proteomes" id="UP000002772"/>
    </source>
</evidence>
<dbReference type="InterPro" id="IPR039425">
    <property type="entry name" value="RNA_pol_sigma-70-like"/>
</dbReference>
<dbReference type="HOGENOM" id="CLU_047691_4_1_10"/>